<feature type="compositionally biased region" description="Basic and acidic residues" evidence="2">
    <location>
        <begin position="113"/>
        <end position="127"/>
    </location>
</feature>
<dbReference type="GO" id="GO:0009295">
    <property type="term" value="C:nucleoid"/>
    <property type="evidence" value="ECO:0007669"/>
    <property type="project" value="TreeGrafter"/>
</dbReference>
<feature type="compositionally biased region" description="Low complexity" evidence="2">
    <location>
        <begin position="142"/>
        <end position="153"/>
    </location>
</feature>
<feature type="region of interest" description="Disordered" evidence="2">
    <location>
        <begin position="106"/>
        <end position="178"/>
    </location>
</feature>
<dbReference type="EMBL" id="CABR01000141">
    <property type="protein sequence ID" value="CBI11400.1"/>
    <property type="molecule type" value="Genomic_DNA"/>
</dbReference>
<dbReference type="GO" id="GO:0006260">
    <property type="term" value="P:DNA replication"/>
    <property type="evidence" value="ECO:0007669"/>
    <property type="project" value="InterPro"/>
</dbReference>
<keyword evidence="1 3" id="KW-0238">DNA-binding</keyword>
<dbReference type="CDD" id="cd04496">
    <property type="entry name" value="SSB_OBF"/>
    <property type="match status" value="1"/>
</dbReference>
<evidence type="ECO:0000313" key="3">
    <source>
        <dbReference type="EMBL" id="CBI11400.1"/>
    </source>
</evidence>
<proteinExistence type="inferred from homology"/>
<sequence length="178" mass="19287">MAGVNKAIILGHLGKDPEMRYQPSGGAIANFNIATSETFKDKEGNKQERTEWHRIVLFGRTAEIAGEYLRKGSMAYIEGRLQTRKWTDKDGQERYTTEIVGDRLQLVGARNDGGSRSDDHGQQERQAPRSSGNTQTGGGGNNRTNPGSNNNAQHGGGGGHNGPAENPFGDGFDDDIPF</sequence>
<dbReference type="GO" id="GO:0003697">
    <property type="term" value="F:single-stranded DNA binding"/>
    <property type="evidence" value="ECO:0007669"/>
    <property type="project" value="InterPro"/>
</dbReference>
<organism evidence="3">
    <name type="scientific">mine drainage metagenome</name>
    <dbReference type="NCBI Taxonomy" id="410659"/>
    <lineage>
        <taxon>unclassified sequences</taxon>
        <taxon>metagenomes</taxon>
        <taxon>ecological metagenomes</taxon>
    </lineage>
</organism>
<dbReference type="InterPro" id="IPR012340">
    <property type="entry name" value="NA-bd_OB-fold"/>
</dbReference>
<dbReference type="Pfam" id="PF00436">
    <property type="entry name" value="SSB"/>
    <property type="match status" value="1"/>
</dbReference>
<dbReference type="AlphaFoldDB" id="E6QVX7"/>
<evidence type="ECO:0000256" key="2">
    <source>
        <dbReference type="SAM" id="MobiDB-lite"/>
    </source>
</evidence>
<dbReference type="PANTHER" id="PTHR10302:SF27">
    <property type="entry name" value="SINGLE-STRANDED DNA-BINDING PROTEIN"/>
    <property type="match status" value="1"/>
</dbReference>
<dbReference type="Gene3D" id="2.40.50.140">
    <property type="entry name" value="Nucleic acid-binding proteins"/>
    <property type="match status" value="1"/>
</dbReference>
<dbReference type="PANTHER" id="PTHR10302">
    <property type="entry name" value="SINGLE-STRANDED DNA-BINDING PROTEIN"/>
    <property type="match status" value="1"/>
</dbReference>
<evidence type="ECO:0000256" key="1">
    <source>
        <dbReference type="ARBA" id="ARBA00023125"/>
    </source>
</evidence>
<reference evidence="3" key="1">
    <citation type="submission" date="2009-10" db="EMBL/GenBank/DDBJ databases">
        <title>Diversity of trophic interactions inside an arsenic-rich microbial ecosystem.</title>
        <authorList>
            <person name="Bertin P.N."/>
            <person name="Heinrich-Salmeron A."/>
            <person name="Pelletier E."/>
            <person name="Goulhen-Chollet F."/>
            <person name="Arsene-Ploetze F."/>
            <person name="Gallien S."/>
            <person name="Calteau A."/>
            <person name="Vallenet D."/>
            <person name="Casiot C."/>
            <person name="Chane-Woon-Ming B."/>
            <person name="Giloteaux L."/>
            <person name="Barakat M."/>
            <person name="Bonnefoy V."/>
            <person name="Bruneel O."/>
            <person name="Chandler M."/>
            <person name="Cleiss J."/>
            <person name="Duran R."/>
            <person name="Elbaz-Poulichet F."/>
            <person name="Fonknechten N."/>
            <person name="Lauga B."/>
            <person name="Mornico D."/>
            <person name="Ortet P."/>
            <person name="Schaeffer C."/>
            <person name="Siguier P."/>
            <person name="Alexander Thil Smith A."/>
            <person name="Van Dorsselaer A."/>
            <person name="Weissenbach J."/>
            <person name="Medigue C."/>
            <person name="Le Paslier D."/>
        </authorList>
    </citation>
    <scope>NUCLEOTIDE SEQUENCE</scope>
</reference>
<name>E6QVX7_9ZZZZ</name>
<dbReference type="HAMAP" id="MF_00984">
    <property type="entry name" value="SSB"/>
    <property type="match status" value="1"/>
</dbReference>
<accession>E6QVX7</accession>
<dbReference type="PROSITE" id="PS50935">
    <property type="entry name" value="SSB"/>
    <property type="match status" value="1"/>
</dbReference>
<dbReference type="SUPFAM" id="SSF50249">
    <property type="entry name" value="Nucleic acid-binding proteins"/>
    <property type="match status" value="1"/>
</dbReference>
<dbReference type="NCBIfam" id="TIGR00621">
    <property type="entry name" value="ssb"/>
    <property type="match status" value="1"/>
</dbReference>
<comment type="caution">
    <text evidence="3">The sequence shown here is derived from an EMBL/GenBank/DDBJ whole genome shotgun (WGS) entry which is preliminary data.</text>
</comment>
<gene>
    <name evidence="3" type="primary">ssb</name>
    <name evidence="3" type="ORF">CARN7_2227</name>
</gene>
<dbReference type="InterPro" id="IPR011344">
    <property type="entry name" value="ssDNA-bd"/>
</dbReference>
<protein>
    <submittedName>
        <fullName evidence="3">SsDNA-binding protein controls activity of RecBCD nuclease</fullName>
    </submittedName>
</protein>
<dbReference type="InterPro" id="IPR000424">
    <property type="entry name" value="Primosome_PriB/ssb"/>
</dbReference>